<dbReference type="OrthoDB" id="9449045at2759"/>
<dbReference type="GO" id="GO:0016491">
    <property type="term" value="F:oxidoreductase activity"/>
    <property type="evidence" value="ECO:0007669"/>
    <property type="project" value="UniProtKB-KW"/>
</dbReference>
<dbReference type="InterPro" id="IPR042098">
    <property type="entry name" value="TauD-like_sf"/>
</dbReference>
<evidence type="ECO:0000256" key="1">
    <source>
        <dbReference type="ARBA" id="ARBA00023002"/>
    </source>
</evidence>
<protein>
    <recommendedName>
        <fullName evidence="7">Phosphoribosyltransferase domain-containing protein</fullName>
    </recommendedName>
</protein>
<dbReference type="GO" id="GO:0005829">
    <property type="term" value="C:cytosol"/>
    <property type="evidence" value="ECO:0007669"/>
    <property type="project" value="TreeGrafter"/>
</dbReference>
<dbReference type="InterPro" id="IPR003819">
    <property type="entry name" value="TauD/TfdA-like"/>
</dbReference>
<feature type="compositionally biased region" description="Basic residues" evidence="2">
    <location>
        <begin position="555"/>
        <end position="575"/>
    </location>
</feature>
<dbReference type="GO" id="GO:0006178">
    <property type="term" value="P:guanine salvage"/>
    <property type="evidence" value="ECO:0007669"/>
    <property type="project" value="TreeGrafter"/>
</dbReference>
<evidence type="ECO:0000313" key="5">
    <source>
        <dbReference type="EMBL" id="EJK73076.1"/>
    </source>
</evidence>
<dbReference type="Gene3D" id="3.40.50.2020">
    <property type="match status" value="1"/>
</dbReference>
<dbReference type="Pfam" id="PF02668">
    <property type="entry name" value="TauD"/>
    <property type="match status" value="1"/>
</dbReference>
<comment type="caution">
    <text evidence="5">The sequence shown here is derived from an EMBL/GenBank/DDBJ whole genome shotgun (WGS) entry which is preliminary data.</text>
</comment>
<dbReference type="GO" id="GO:0000287">
    <property type="term" value="F:magnesium ion binding"/>
    <property type="evidence" value="ECO:0007669"/>
    <property type="project" value="TreeGrafter"/>
</dbReference>
<feature type="compositionally biased region" description="Low complexity" evidence="2">
    <location>
        <begin position="430"/>
        <end position="440"/>
    </location>
</feature>
<dbReference type="GO" id="GO:0004422">
    <property type="term" value="F:hypoxanthine phosphoribosyltransferase activity"/>
    <property type="evidence" value="ECO:0007669"/>
    <property type="project" value="TreeGrafter"/>
</dbReference>
<evidence type="ECO:0000259" key="3">
    <source>
        <dbReference type="Pfam" id="PF00156"/>
    </source>
</evidence>
<evidence type="ECO:0000256" key="2">
    <source>
        <dbReference type="SAM" id="MobiDB-lite"/>
    </source>
</evidence>
<gene>
    <name evidence="5" type="ORF">THAOC_05320</name>
</gene>
<dbReference type="PANTHER" id="PTHR43340:SF1">
    <property type="entry name" value="HYPOXANTHINE PHOSPHORIBOSYLTRANSFERASE"/>
    <property type="match status" value="1"/>
</dbReference>
<sequence>MCEALQDMCQAFSTEFIRVSSYEGSETTGNVKICGGIDYDNIKGRDVILIEDIIDTGTTLSHLIPTLEREARPQSIEVCSLLTKRLDEKPKYQAKYVGFSIPPQFVIGYGLDYNEYYRDLKDIWIISEKGINPLVDIFVSRQRVERPHVFVAQAEAEQSPVLPHPALMGSLAHDDESLLHPPPQHDLRRRRRVLPRQPAEQRVGEAPARPVKRLGRAHQHVPQLEVLDVPRPVHEGRHLELVHRRFDRRASREKLLVFGGREVANPEVSQLPLLTDQLELLVRLDETPWDRPVDEEQVEVPSEVQLLHAPQDALADGGPIFLIFVPDLRHQEEVLAGQAGPPQGPAERPLVSVVRRRVEVTVARLVGEKSGMRIDCRDIARSHLHGVSNDPLSLLVGRDLVEAEGELRNGRPGGRPQTRIGRHQCSLLESPPASSSSGRKTSGRPKRRGERRRSRRWRTGFLLHTTHGRGRPPARPAKSRRNEKPVVHKQTTMKSTRTARLLSLLATIVAFHCFAADDAAAAETFDIVSFLDGAYGNLTAPYFGARPPRNELKLHPKRDRGRRGGRLGRRGPGPRHRGDTGPEPDEGGAGRVHVEARGGHRPPQLLRREGSRAVSPGDTADHELLGQRDVEGTGREARGVLAPGRPVLGPPEAQRPQRPARPEDPPTGGETGFADLRAAFATLSRPLVERASRASIECSVRDIADFARGTEDDLASFPDARHPVLDVHSMDGGPMLYVGSPHMKVVGLEDESPEAGRGLLEMLLAHATGPSFTYFHAWSVGDVIVWDNTQTLHHAMPYRNDGRAERELYRTQARLYLQPMFRPSLDPKEVPKNLPLVNQSLDPRVNLHDMSRVAKAHDREMKDELRHVRNESLGTRDETGLRSSNALFIHSSDRSVSTEKSSAATPGAGEDCSPTPVSNQRVAPTKKGGIVAGASRPLLAAHTSIENRSVHNRQRRSAHLNVPTHA</sequence>
<evidence type="ECO:0008006" key="7">
    <source>
        <dbReference type="Google" id="ProtNLM"/>
    </source>
</evidence>
<dbReference type="GO" id="GO:0032263">
    <property type="term" value="P:GMP salvage"/>
    <property type="evidence" value="ECO:0007669"/>
    <property type="project" value="TreeGrafter"/>
</dbReference>
<feature type="region of interest" description="Disordered" evidence="2">
    <location>
        <begin position="857"/>
        <end position="879"/>
    </location>
</feature>
<reference evidence="5 6" key="1">
    <citation type="journal article" date="2012" name="Genome Biol.">
        <title>Genome and low-iron response of an oceanic diatom adapted to chronic iron limitation.</title>
        <authorList>
            <person name="Lommer M."/>
            <person name="Specht M."/>
            <person name="Roy A.S."/>
            <person name="Kraemer L."/>
            <person name="Andreson R."/>
            <person name="Gutowska M.A."/>
            <person name="Wolf J."/>
            <person name="Bergner S.V."/>
            <person name="Schilhabel M.B."/>
            <person name="Klostermeier U.C."/>
            <person name="Beiko R.G."/>
            <person name="Rosenstiel P."/>
            <person name="Hippler M."/>
            <person name="Laroche J."/>
        </authorList>
    </citation>
    <scope>NUCLEOTIDE SEQUENCE [LARGE SCALE GENOMIC DNA]</scope>
    <source>
        <strain evidence="5 6">CCMP1005</strain>
    </source>
</reference>
<dbReference type="PANTHER" id="PTHR43340">
    <property type="entry name" value="HYPOXANTHINE-GUANINE PHOSPHORIBOSYLTRANSFERASE"/>
    <property type="match status" value="1"/>
</dbReference>
<feature type="region of interest" description="Disordered" evidence="2">
    <location>
        <begin position="406"/>
        <end position="494"/>
    </location>
</feature>
<feature type="compositionally biased region" description="Basic residues" evidence="2">
    <location>
        <begin position="441"/>
        <end position="458"/>
    </location>
</feature>
<feature type="compositionally biased region" description="Basic and acidic residues" evidence="2">
    <location>
        <begin position="619"/>
        <end position="638"/>
    </location>
</feature>
<feature type="domain" description="TauD/TfdA-like" evidence="4">
    <location>
        <begin position="664"/>
        <end position="811"/>
    </location>
</feature>
<feature type="region of interest" description="Disordered" evidence="2">
    <location>
        <begin position="892"/>
        <end position="930"/>
    </location>
</feature>
<dbReference type="SUPFAM" id="SSF51197">
    <property type="entry name" value="Clavaminate synthase-like"/>
    <property type="match status" value="1"/>
</dbReference>
<dbReference type="InterPro" id="IPR029057">
    <property type="entry name" value="PRTase-like"/>
</dbReference>
<dbReference type="AlphaFoldDB" id="K0THE2"/>
<feature type="region of interest" description="Disordered" evidence="2">
    <location>
        <begin position="540"/>
        <end position="672"/>
    </location>
</feature>
<feature type="compositionally biased region" description="Basic residues" evidence="2">
    <location>
        <begin position="466"/>
        <end position="479"/>
    </location>
</feature>
<dbReference type="GO" id="GO:0032264">
    <property type="term" value="P:IMP salvage"/>
    <property type="evidence" value="ECO:0007669"/>
    <property type="project" value="TreeGrafter"/>
</dbReference>
<dbReference type="Proteomes" id="UP000266841">
    <property type="component" value="Unassembled WGS sequence"/>
</dbReference>
<evidence type="ECO:0000313" key="6">
    <source>
        <dbReference type="Proteomes" id="UP000266841"/>
    </source>
</evidence>
<dbReference type="eggNOG" id="KOG3367">
    <property type="taxonomic scope" value="Eukaryota"/>
</dbReference>
<keyword evidence="6" id="KW-1185">Reference proteome</keyword>
<dbReference type="CDD" id="cd06223">
    <property type="entry name" value="PRTases_typeI"/>
    <property type="match status" value="1"/>
</dbReference>
<dbReference type="InterPro" id="IPR000836">
    <property type="entry name" value="PRTase_dom"/>
</dbReference>
<dbReference type="SUPFAM" id="SSF53271">
    <property type="entry name" value="PRTase-like"/>
    <property type="match status" value="1"/>
</dbReference>
<organism evidence="5 6">
    <name type="scientific">Thalassiosira oceanica</name>
    <name type="common">Marine diatom</name>
    <dbReference type="NCBI Taxonomy" id="159749"/>
    <lineage>
        <taxon>Eukaryota</taxon>
        <taxon>Sar</taxon>
        <taxon>Stramenopiles</taxon>
        <taxon>Ochrophyta</taxon>
        <taxon>Bacillariophyta</taxon>
        <taxon>Coscinodiscophyceae</taxon>
        <taxon>Thalassiosirophycidae</taxon>
        <taxon>Thalassiosirales</taxon>
        <taxon>Thalassiosiraceae</taxon>
        <taxon>Thalassiosira</taxon>
    </lineage>
</organism>
<feature type="domain" description="Phosphoribosyltransferase" evidence="3">
    <location>
        <begin position="14"/>
        <end position="113"/>
    </location>
</feature>
<proteinExistence type="predicted"/>
<feature type="region of interest" description="Disordered" evidence="2">
    <location>
        <begin position="945"/>
        <end position="966"/>
    </location>
</feature>
<dbReference type="GO" id="GO:0046100">
    <property type="term" value="P:hypoxanthine metabolic process"/>
    <property type="evidence" value="ECO:0007669"/>
    <property type="project" value="TreeGrafter"/>
</dbReference>
<evidence type="ECO:0000259" key="4">
    <source>
        <dbReference type="Pfam" id="PF02668"/>
    </source>
</evidence>
<accession>K0THE2</accession>
<name>K0THE2_THAOC</name>
<dbReference type="InterPro" id="IPR050408">
    <property type="entry name" value="HGPRT"/>
</dbReference>
<dbReference type="Pfam" id="PF00156">
    <property type="entry name" value="Pribosyltran"/>
    <property type="match status" value="1"/>
</dbReference>
<dbReference type="Gene3D" id="3.60.130.10">
    <property type="entry name" value="Clavaminate synthase-like"/>
    <property type="match status" value="1"/>
</dbReference>
<keyword evidence="1" id="KW-0560">Oxidoreductase</keyword>
<dbReference type="EMBL" id="AGNL01004872">
    <property type="protein sequence ID" value="EJK73076.1"/>
    <property type="molecule type" value="Genomic_DNA"/>
</dbReference>